<dbReference type="GO" id="GO:0005739">
    <property type="term" value="C:mitochondrion"/>
    <property type="evidence" value="ECO:0007669"/>
    <property type="project" value="GOC"/>
</dbReference>
<keyword evidence="4" id="KW-1185">Reference proteome</keyword>
<evidence type="ECO:0000313" key="4">
    <source>
        <dbReference type="Proteomes" id="UP001205105"/>
    </source>
</evidence>
<evidence type="ECO:0000313" key="3">
    <source>
        <dbReference type="EMBL" id="KAI7844439.1"/>
    </source>
</evidence>
<name>A0AAD5E1C3_9CHLO</name>
<gene>
    <name evidence="3" type="ORF">COHA_001986</name>
</gene>
<dbReference type="CDD" id="cd20267">
    <property type="entry name" value="Complex1_LYR_LYRM7"/>
    <property type="match status" value="1"/>
</dbReference>
<dbReference type="InterPro" id="IPR008011">
    <property type="entry name" value="Complex1_LYR_dom"/>
</dbReference>
<dbReference type="EMBL" id="JADXDR010000030">
    <property type="protein sequence ID" value="KAI7844439.1"/>
    <property type="molecule type" value="Genomic_DNA"/>
</dbReference>
<dbReference type="PANTHER" id="PTHR47484:SF1">
    <property type="entry name" value="COMPLEX 1 PROTEIN CONTAINING PROTEIN, EXPRESSED"/>
    <property type="match status" value="1"/>
</dbReference>
<proteinExistence type="predicted"/>
<dbReference type="Pfam" id="PF05347">
    <property type="entry name" value="Complex1_LYR"/>
    <property type="match status" value="1"/>
</dbReference>
<dbReference type="GO" id="GO:0034551">
    <property type="term" value="P:mitochondrial respiratory chain complex III assembly"/>
    <property type="evidence" value="ECO:0007669"/>
    <property type="project" value="InterPro"/>
</dbReference>
<sequence>MRGASTVALRLQARSLVRRWARGLSDSVTYDAGNADVEALIEESIDKTTFRRREDESPFRLLTTRREALALYREIWRITALFDWPDQNGRLWRDVLRESARAEFEAARYEDDPEILNRLLVVGRDAVHRVAEQFLAKRQQLAADAEAAYRAGGGGPGGSGFGSSGSGSFGGSGGFGGPGGGLPPPGGLPFPPRSR</sequence>
<dbReference type="AlphaFoldDB" id="A0AAD5E1C3"/>
<evidence type="ECO:0000259" key="2">
    <source>
        <dbReference type="Pfam" id="PF05347"/>
    </source>
</evidence>
<dbReference type="InterPro" id="IPR045298">
    <property type="entry name" value="Complex1_LYR_LYRM7"/>
</dbReference>
<organism evidence="3 4">
    <name type="scientific">Chlorella ohadii</name>
    <dbReference type="NCBI Taxonomy" id="2649997"/>
    <lineage>
        <taxon>Eukaryota</taxon>
        <taxon>Viridiplantae</taxon>
        <taxon>Chlorophyta</taxon>
        <taxon>core chlorophytes</taxon>
        <taxon>Trebouxiophyceae</taxon>
        <taxon>Chlorellales</taxon>
        <taxon>Chlorellaceae</taxon>
        <taxon>Chlorella clade</taxon>
        <taxon>Chlorella</taxon>
    </lineage>
</organism>
<comment type="caution">
    <text evidence="3">The sequence shown here is derived from an EMBL/GenBank/DDBJ whole genome shotgun (WGS) entry which is preliminary data.</text>
</comment>
<accession>A0AAD5E1C3</accession>
<dbReference type="PANTHER" id="PTHR47484">
    <property type="entry name" value="COMPLEX 1 PROTEIN CONTAINING PROTEIN, EXPRESSED"/>
    <property type="match status" value="1"/>
</dbReference>
<feature type="compositionally biased region" description="Gly residues" evidence="1">
    <location>
        <begin position="151"/>
        <end position="180"/>
    </location>
</feature>
<protein>
    <recommendedName>
        <fullName evidence="2">Complex 1 LYR protein domain-containing protein</fullName>
    </recommendedName>
</protein>
<feature type="compositionally biased region" description="Pro residues" evidence="1">
    <location>
        <begin position="181"/>
        <end position="195"/>
    </location>
</feature>
<evidence type="ECO:0000256" key="1">
    <source>
        <dbReference type="SAM" id="MobiDB-lite"/>
    </source>
</evidence>
<reference evidence="3" key="1">
    <citation type="submission" date="2020-11" db="EMBL/GenBank/DDBJ databases">
        <title>Chlorella ohadii genome sequencing and assembly.</title>
        <authorList>
            <person name="Murik O."/>
            <person name="Treves H."/>
            <person name="Kedem I."/>
            <person name="Shotland Y."/>
            <person name="Kaplan A."/>
        </authorList>
    </citation>
    <scope>NUCLEOTIDE SEQUENCE</scope>
    <source>
        <strain evidence="3">1</strain>
    </source>
</reference>
<dbReference type="Proteomes" id="UP001205105">
    <property type="component" value="Unassembled WGS sequence"/>
</dbReference>
<feature type="region of interest" description="Disordered" evidence="1">
    <location>
        <begin position="149"/>
        <end position="195"/>
    </location>
</feature>
<feature type="domain" description="Complex 1 LYR protein" evidence="2">
    <location>
        <begin position="66"/>
        <end position="126"/>
    </location>
</feature>